<name>A0A0L0D7A1_THETB</name>
<feature type="compositionally biased region" description="Basic and acidic residues" evidence="1">
    <location>
        <begin position="124"/>
        <end position="133"/>
    </location>
</feature>
<feature type="compositionally biased region" description="Basic residues" evidence="1">
    <location>
        <begin position="34"/>
        <end position="47"/>
    </location>
</feature>
<evidence type="ECO:0000313" key="2">
    <source>
        <dbReference type="EMBL" id="KNC47971.1"/>
    </source>
</evidence>
<accession>A0A0L0D7A1</accession>
<keyword evidence="3" id="KW-1185">Reference proteome</keyword>
<dbReference type="GeneID" id="25563759"/>
<dbReference type="Proteomes" id="UP000054408">
    <property type="component" value="Unassembled WGS sequence"/>
</dbReference>
<gene>
    <name evidence="2" type="ORF">AMSG_04205</name>
</gene>
<feature type="compositionally biased region" description="Low complexity" evidence="1">
    <location>
        <begin position="82"/>
        <end position="107"/>
    </location>
</feature>
<organism evidence="2 3">
    <name type="scientific">Thecamonas trahens ATCC 50062</name>
    <dbReference type="NCBI Taxonomy" id="461836"/>
    <lineage>
        <taxon>Eukaryota</taxon>
        <taxon>Apusozoa</taxon>
        <taxon>Apusomonadida</taxon>
        <taxon>Apusomonadidae</taxon>
        <taxon>Thecamonas</taxon>
    </lineage>
</organism>
<feature type="region of interest" description="Disordered" evidence="1">
    <location>
        <begin position="283"/>
        <end position="316"/>
    </location>
</feature>
<sequence>MSSVSPRHTVRDYFARPVVSQSLVRTQPTSPPPRTRRRHGRKGRGHSLRAAILAENPLAKTLSVPDRTWKVRQEMLARPRRSASASTRAASSRSRSRAGSRPATAAGGRKRRQRRPRTAAGATVRKDAKDESRAIQGVSVHYSRARPATARARVEDAQAKRKTQTYLRKLEHRWRKRTDRSPFLVDLVAEKERVDESNRVRAYERERKRRELEAGKRALQQELMFAVAEDGNAEILFEDEWQALLDAERVHRHALAELDRRRYGIAVLEMQTDHDASDDDAAIGADENGPPLAHIKPASPPDTSARPPHEAISPRRRVPSTLRVGIKRLEWVSGAADVRMAVLAAPNTAHVPLQATQLESQDSVDLVEMAPSAAVASGYEAPNPWIVHRPVPNHPSPVIDLFVLEDLVVVGCGRLVLSPLSFTRTNYVEIGVHGVDPASGTLGALCGKLQLEVVSSLKNDDVHSASSPRLMVTNTYTMPSFRSTSNLQEY</sequence>
<feature type="compositionally biased region" description="Basic residues" evidence="1">
    <location>
        <begin position="108"/>
        <end position="117"/>
    </location>
</feature>
<dbReference type="AlphaFoldDB" id="A0A0L0D7A1"/>
<evidence type="ECO:0000313" key="3">
    <source>
        <dbReference type="Proteomes" id="UP000054408"/>
    </source>
</evidence>
<evidence type="ECO:0000256" key="1">
    <source>
        <dbReference type="SAM" id="MobiDB-lite"/>
    </source>
</evidence>
<dbReference type="OrthoDB" id="77690at2759"/>
<dbReference type="EMBL" id="GL349449">
    <property type="protein sequence ID" value="KNC47971.1"/>
    <property type="molecule type" value="Genomic_DNA"/>
</dbReference>
<feature type="region of interest" description="Disordered" evidence="1">
    <location>
        <begin position="1"/>
        <end position="54"/>
    </location>
</feature>
<reference evidence="2 3" key="1">
    <citation type="submission" date="2010-05" db="EMBL/GenBank/DDBJ databases">
        <title>The Genome Sequence of Thecamonas trahens ATCC 50062.</title>
        <authorList>
            <consortium name="The Broad Institute Genome Sequencing Platform"/>
            <person name="Russ C."/>
            <person name="Cuomo C."/>
            <person name="Shea T."/>
            <person name="Young S.K."/>
            <person name="Zeng Q."/>
            <person name="Koehrsen M."/>
            <person name="Haas B."/>
            <person name="Borodovsky M."/>
            <person name="Guigo R."/>
            <person name="Alvarado L."/>
            <person name="Berlin A."/>
            <person name="Bochicchio J."/>
            <person name="Borenstein D."/>
            <person name="Chapman S."/>
            <person name="Chen Z."/>
            <person name="Freedman E."/>
            <person name="Gellesch M."/>
            <person name="Goldberg J."/>
            <person name="Griggs A."/>
            <person name="Gujja S."/>
            <person name="Heilman E."/>
            <person name="Heiman D."/>
            <person name="Hepburn T."/>
            <person name="Howarth C."/>
            <person name="Jen D."/>
            <person name="Larson L."/>
            <person name="Mehta T."/>
            <person name="Park D."/>
            <person name="Pearson M."/>
            <person name="Roberts A."/>
            <person name="Saif S."/>
            <person name="Shenoy N."/>
            <person name="Sisk P."/>
            <person name="Stolte C."/>
            <person name="Sykes S."/>
            <person name="Thomson T."/>
            <person name="Walk T."/>
            <person name="White J."/>
            <person name="Yandava C."/>
            <person name="Burger G."/>
            <person name="Gray M.W."/>
            <person name="Holland P.W.H."/>
            <person name="King N."/>
            <person name="Lang F.B.F."/>
            <person name="Roger A.J."/>
            <person name="Ruiz-Trillo I."/>
            <person name="Lander E."/>
            <person name="Nusbaum C."/>
        </authorList>
    </citation>
    <scope>NUCLEOTIDE SEQUENCE [LARGE SCALE GENOMIC DNA]</scope>
    <source>
        <strain evidence="2 3">ATCC 50062</strain>
    </source>
</reference>
<dbReference type="RefSeq" id="XP_013758988.1">
    <property type="nucleotide sequence ID" value="XM_013903534.1"/>
</dbReference>
<feature type="region of interest" description="Disordered" evidence="1">
    <location>
        <begin position="75"/>
        <end position="157"/>
    </location>
</feature>
<protein>
    <submittedName>
        <fullName evidence="2">Uncharacterized protein</fullName>
    </submittedName>
</protein>
<proteinExistence type="predicted"/>